<protein>
    <recommendedName>
        <fullName evidence="5">Membrane-associated protein</fullName>
    </recommendedName>
</protein>
<keyword evidence="4" id="KW-1185">Reference proteome</keyword>
<feature type="region of interest" description="Disordered" evidence="1">
    <location>
        <begin position="35"/>
        <end position="74"/>
    </location>
</feature>
<accession>A0A9N8DG03</accession>
<feature type="signal peptide" evidence="2">
    <location>
        <begin position="1"/>
        <end position="22"/>
    </location>
</feature>
<sequence>MRKRVGIPLLVLLLASLSFVWAVVAPTHRNMATEESMRNYDSSSSSSSSRSASSSSFHRATHSSSVSNEKGINRGRRTQFQARHAHVTPPRLIKPVVTSLLLMVPDDMVPRAIRWTGRHLEIASVSATHVMAAMTVVMSSMVVVKNR</sequence>
<dbReference type="EMBL" id="CAICTM010000122">
    <property type="protein sequence ID" value="CAB9501969.1"/>
    <property type="molecule type" value="Genomic_DNA"/>
</dbReference>
<feature type="chain" id="PRO_5040503637" description="Membrane-associated protein" evidence="2">
    <location>
        <begin position="23"/>
        <end position="147"/>
    </location>
</feature>
<reference evidence="3" key="1">
    <citation type="submission" date="2020-06" db="EMBL/GenBank/DDBJ databases">
        <authorList>
            <consortium name="Plant Systems Biology data submission"/>
        </authorList>
    </citation>
    <scope>NUCLEOTIDE SEQUENCE</scope>
    <source>
        <strain evidence="3">D6</strain>
    </source>
</reference>
<dbReference type="Proteomes" id="UP001153069">
    <property type="component" value="Unassembled WGS sequence"/>
</dbReference>
<comment type="caution">
    <text evidence="3">The sequence shown here is derived from an EMBL/GenBank/DDBJ whole genome shotgun (WGS) entry which is preliminary data.</text>
</comment>
<evidence type="ECO:0000313" key="4">
    <source>
        <dbReference type="Proteomes" id="UP001153069"/>
    </source>
</evidence>
<name>A0A9N8DG03_9STRA</name>
<evidence type="ECO:0008006" key="5">
    <source>
        <dbReference type="Google" id="ProtNLM"/>
    </source>
</evidence>
<organism evidence="3 4">
    <name type="scientific">Seminavis robusta</name>
    <dbReference type="NCBI Taxonomy" id="568900"/>
    <lineage>
        <taxon>Eukaryota</taxon>
        <taxon>Sar</taxon>
        <taxon>Stramenopiles</taxon>
        <taxon>Ochrophyta</taxon>
        <taxon>Bacillariophyta</taxon>
        <taxon>Bacillariophyceae</taxon>
        <taxon>Bacillariophycidae</taxon>
        <taxon>Naviculales</taxon>
        <taxon>Naviculaceae</taxon>
        <taxon>Seminavis</taxon>
    </lineage>
</organism>
<evidence type="ECO:0000313" key="3">
    <source>
        <dbReference type="EMBL" id="CAB9501969.1"/>
    </source>
</evidence>
<keyword evidence="2" id="KW-0732">Signal</keyword>
<evidence type="ECO:0000256" key="1">
    <source>
        <dbReference type="SAM" id="MobiDB-lite"/>
    </source>
</evidence>
<gene>
    <name evidence="3" type="ORF">SEMRO_123_G059630.1</name>
</gene>
<feature type="compositionally biased region" description="Low complexity" evidence="1">
    <location>
        <begin position="42"/>
        <end position="67"/>
    </location>
</feature>
<evidence type="ECO:0000256" key="2">
    <source>
        <dbReference type="SAM" id="SignalP"/>
    </source>
</evidence>
<proteinExistence type="predicted"/>
<dbReference type="AlphaFoldDB" id="A0A9N8DG03"/>